<evidence type="ECO:0000256" key="6">
    <source>
        <dbReference type="RuleBase" id="RU003567"/>
    </source>
</evidence>
<dbReference type="InterPro" id="IPR029045">
    <property type="entry name" value="ClpP/crotonase-like_dom_sf"/>
</dbReference>
<keyword evidence="3 7" id="KW-0645">Protease</keyword>
<dbReference type="EMBL" id="UGVL01000001">
    <property type="protein sequence ID" value="SUE33782.1"/>
    <property type="molecule type" value="Genomic_DNA"/>
</dbReference>
<evidence type="ECO:0000256" key="2">
    <source>
        <dbReference type="ARBA" id="ARBA00022490"/>
    </source>
</evidence>
<dbReference type="GO" id="GO:0051117">
    <property type="term" value="F:ATPase binding"/>
    <property type="evidence" value="ECO:0007669"/>
    <property type="project" value="TreeGrafter"/>
</dbReference>
<keyword evidence="4 7" id="KW-0378">Hydrolase</keyword>
<dbReference type="GO" id="GO:0009368">
    <property type="term" value="C:endopeptidase Clp complex"/>
    <property type="evidence" value="ECO:0007669"/>
    <property type="project" value="TreeGrafter"/>
</dbReference>
<gene>
    <name evidence="7" type="primary">clpP_2</name>
    <name evidence="7" type="ORF">NCTC11190_00994</name>
</gene>
<evidence type="ECO:0000256" key="3">
    <source>
        <dbReference type="ARBA" id="ARBA00022670"/>
    </source>
</evidence>
<dbReference type="OrthoDB" id="1000967at2"/>
<name>A0A379MT34_9BACT</name>
<evidence type="ECO:0000313" key="8">
    <source>
        <dbReference type="Proteomes" id="UP000255233"/>
    </source>
</evidence>
<dbReference type="STRING" id="880526.GCA_000427365_00453"/>
<dbReference type="PANTHER" id="PTHR10381">
    <property type="entry name" value="ATP-DEPENDENT CLP PROTEASE PROTEOLYTIC SUBUNIT"/>
    <property type="match status" value="1"/>
</dbReference>
<dbReference type="SUPFAM" id="SSF52096">
    <property type="entry name" value="ClpP/crotonase"/>
    <property type="match status" value="1"/>
</dbReference>
<protein>
    <recommendedName>
        <fullName evidence="6">ATP-dependent Clp protease proteolytic subunit</fullName>
    </recommendedName>
</protein>
<dbReference type="AlphaFoldDB" id="A0A379MT34"/>
<evidence type="ECO:0000313" key="7">
    <source>
        <dbReference type="EMBL" id="SUE33782.1"/>
    </source>
</evidence>
<dbReference type="RefSeq" id="WP_084135308.1">
    <property type="nucleotide sequence ID" value="NZ_UGVL01000001.1"/>
</dbReference>
<dbReference type="CDD" id="cd07016">
    <property type="entry name" value="S14_ClpP_1"/>
    <property type="match status" value="1"/>
</dbReference>
<reference evidence="7 8" key="1">
    <citation type="submission" date="2018-06" db="EMBL/GenBank/DDBJ databases">
        <authorList>
            <consortium name="Pathogen Informatics"/>
            <person name="Doyle S."/>
        </authorList>
    </citation>
    <scope>NUCLEOTIDE SEQUENCE [LARGE SCALE GENOMIC DNA]</scope>
    <source>
        <strain evidence="7 8">NCTC11190</strain>
    </source>
</reference>
<dbReference type="PANTHER" id="PTHR10381:SF70">
    <property type="entry name" value="ATP-DEPENDENT CLP PROTEASE PROTEOLYTIC SUBUNIT"/>
    <property type="match status" value="1"/>
</dbReference>
<organism evidence="7 8">
    <name type="scientific">Rikenella microfusus</name>
    <dbReference type="NCBI Taxonomy" id="28139"/>
    <lineage>
        <taxon>Bacteria</taxon>
        <taxon>Pseudomonadati</taxon>
        <taxon>Bacteroidota</taxon>
        <taxon>Bacteroidia</taxon>
        <taxon>Bacteroidales</taxon>
        <taxon>Rikenellaceae</taxon>
        <taxon>Rikenella</taxon>
    </lineage>
</organism>
<keyword evidence="8" id="KW-1185">Reference proteome</keyword>
<evidence type="ECO:0000256" key="4">
    <source>
        <dbReference type="ARBA" id="ARBA00022801"/>
    </source>
</evidence>
<keyword evidence="5" id="KW-0720">Serine protease</keyword>
<comment type="similarity">
    <text evidence="1 6">Belongs to the peptidase S14 family.</text>
</comment>
<dbReference type="GO" id="GO:0004252">
    <property type="term" value="F:serine-type endopeptidase activity"/>
    <property type="evidence" value="ECO:0007669"/>
    <property type="project" value="InterPro"/>
</dbReference>
<dbReference type="InterPro" id="IPR023562">
    <property type="entry name" value="ClpP/TepA"/>
</dbReference>
<dbReference type="GO" id="GO:0006515">
    <property type="term" value="P:protein quality control for misfolded or incompletely synthesized proteins"/>
    <property type="evidence" value="ECO:0007669"/>
    <property type="project" value="TreeGrafter"/>
</dbReference>
<dbReference type="Gene3D" id="3.90.226.10">
    <property type="entry name" value="2-enoyl-CoA Hydratase, Chain A, domain 1"/>
    <property type="match status" value="1"/>
</dbReference>
<accession>A0A379MT34</accession>
<dbReference type="GO" id="GO:0004176">
    <property type="term" value="F:ATP-dependent peptidase activity"/>
    <property type="evidence" value="ECO:0007669"/>
    <property type="project" value="InterPro"/>
</dbReference>
<dbReference type="InterPro" id="IPR001907">
    <property type="entry name" value="ClpP"/>
</dbReference>
<dbReference type="Proteomes" id="UP000255233">
    <property type="component" value="Unassembled WGS sequence"/>
</dbReference>
<proteinExistence type="inferred from homology"/>
<dbReference type="Pfam" id="PF00574">
    <property type="entry name" value="CLP_protease"/>
    <property type="match status" value="1"/>
</dbReference>
<keyword evidence="2" id="KW-0963">Cytoplasm</keyword>
<evidence type="ECO:0000256" key="5">
    <source>
        <dbReference type="ARBA" id="ARBA00022825"/>
    </source>
</evidence>
<evidence type="ECO:0000256" key="1">
    <source>
        <dbReference type="ARBA" id="ARBA00007039"/>
    </source>
</evidence>
<sequence>MKRDRAIRINGGKRLTVDIEGPIGLPQDGDVQQAATYEKFREQIDRIGRSGARQIWVNIRSTGGDVHDALLMYEALCALAAEGAEITTLCYGYTASAATVVAQAASPGRRLVSANALYLIHNSVTAVEGNCQDAERAVQLLDKTDERIAEIYAARSGRDLESFRALMARNGGRGEWLSAAETVAAGLADRVYRPSPLSAAYDKVAETVRGMFRNRRNEESGTEQTVPEIAVCAERLPPETAERPAETGSILRSQVKASATRPCEDPAVVAAGLPGDAFGNGCSRNGSAYENDAARIRTDC</sequence>
<dbReference type="PRINTS" id="PR00127">
    <property type="entry name" value="CLPPROTEASEP"/>
</dbReference>